<accession>A0A223KX91</accession>
<keyword evidence="5 7" id="KW-0687">Ribonucleoprotein</keyword>
<dbReference type="InterPro" id="IPR004389">
    <property type="entry name" value="Ribosomal_uL18_bac-type"/>
</dbReference>
<dbReference type="Pfam" id="PF00861">
    <property type="entry name" value="Ribosomal_L18p"/>
    <property type="match status" value="1"/>
</dbReference>
<dbReference type="SUPFAM" id="SSF53137">
    <property type="entry name" value="Translational machinery components"/>
    <property type="match status" value="1"/>
</dbReference>
<reference evidence="9 10" key="1">
    <citation type="submission" date="2016-12" db="EMBL/GenBank/DDBJ databases">
        <title>The whole genome sequencing and assembly of Bacillus cohnii DSM 6307T strain.</title>
        <authorList>
            <person name="Lee Y.-J."/>
            <person name="Yi H."/>
            <person name="Bahn Y.-S."/>
            <person name="Kim J.F."/>
            <person name="Lee D.-W."/>
        </authorList>
    </citation>
    <scope>NUCLEOTIDE SEQUENCE [LARGE SCALE GENOMIC DNA]</scope>
    <source>
        <strain evidence="9 10">DSM 6307</strain>
    </source>
</reference>
<comment type="similarity">
    <text evidence="1 7">Belongs to the universal ribosomal protein uL18 family.</text>
</comment>
<name>A0A223KX91_9BACI</name>
<sequence>MITKPDKNSTRKKRHARVRSKLSGTATRPRLNVFRSNQHIYAQLIDDTNSVTIVSASSVDKELSLENGGNVEAAQKVGELVAKRAVEKGIKSVVFDRGGYLYHGRVKALADAAREAGLEF</sequence>
<evidence type="ECO:0000256" key="5">
    <source>
        <dbReference type="ARBA" id="ARBA00023274"/>
    </source>
</evidence>
<evidence type="ECO:0000313" key="9">
    <source>
        <dbReference type="EMBL" id="AST94059.1"/>
    </source>
</evidence>
<dbReference type="GO" id="GO:0008097">
    <property type="term" value="F:5S rRNA binding"/>
    <property type="evidence" value="ECO:0007669"/>
    <property type="project" value="TreeGrafter"/>
</dbReference>
<evidence type="ECO:0000313" key="10">
    <source>
        <dbReference type="Proteomes" id="UP000215224"/>
    </source>
</evidence>
<dbReference type="KEGG" id="bcoh:BC6307_23775"/>
<dbReference type="InterPro" id="IPR057268">
    <property type="entry name" value="Ribosomal_L18"/>
</dbReference>
<dbReference type="PANTHER" id="PTHR12899:SF3">
    <property type="entry name" value="LARGE RIBOSOMAL SUBUNIT PROTEIN UL18M"/>
    <property type="match status" value="1"/>
</dbReference>
<keyword evidence="4 7" id="KW-0689">Ribosomal protein</keyword>
<protein>
    <recommendedName>
        <fullName evidence="6 7">Large ribosomal subunit protein uL18</fullName>
    </recommendedName>
</protein>
<dbReference type="Gene3D" id="3.30.420.100">
    <property type="match status" value="1"/>
</dbReference>
<dbReference type="HAMAP" id="MF_01337_B">
    <property type="entry name" value="Ribosomal_uL18_B"/>
    <property type="match status" value="1"/>
</dbReference>
<dbReference type="GO" id="GO:0003735">
    <property type="term" value="F:structural constituent of ribosome"/>
    <property type="evidence" value="ECO:0007669"/>
    <property type="project" value="InterPro"/>
</dbReference>
<dbReference type="EMBL" id="CP018866">
    <property type="protein sequence ID" value="AST94059.1"/>
    <property type="molecule type" value="Genomic_DNA"/>
</dbReference>
<proteinExistence type="inferred from homology"/>
<dbReference type="PANTHER" id="PTHR12899">
    <property type="entry name" value="39S RIBOSOMAL PROTEIN L18, MITOCHONDRIAL"/>
    <property type="match status" value="1"/>
</dbReference>
<dbReference type="GO" id="GO:0006412">
    <property type="term" value="P:translation"/>
    <property type="evidence" value="ECO:0007669"/>
    <property type="project" value="UniProtKB-UniRule"/>
</dbReference>
<dbReference type="RefSeq" id="WP_066414078.1">
    <property type="nucleotide sequence ID" value="NZ_CP018866.1"/>
</dbReference>
<feature type="compositionally biased region" description="Basic residues" evidence="8">
    <location>
        <begin position="10"/>
        <end position="20"/>
    </location>
</feature>
<comment type="subunit">
    <text evidence="7">Part of the 50S ribosomal subunit; part of the 5S rRNA/L5/L18/L25 subcomplex. Contacts the 5S and 23S rRNAs.</text>
</comment>
<keyword evidence="3 7" id="KW-0694">RNA-binding</keyword>
<evidence type="ECO:0000256" key="3">
    <source>
        <dbReference type="ARBA" id="ARBA00022884"/>
    </source>
</evidence>
<evidence type="ECO:0000256" key="7">
    <source>
        <dbReference type="HAMAP-Rule" id="MF_01337"/>
    </source>
</evidence>
<feature type="region of interest" description="Disordered" evidence="8">
    <location>
        <begin position="1"/>
        <end position="25"/>
    </location>
</feature>
<evidence type="ECO:0000256" key="8">
    <source>
        <dbReference type="SAM" id="MobiDB-lite"/>
    </source>
</evidence>
<keyword evidence="10" id="KW-1185">Reference proteome</keyword>
<evidence type="ECO:0000256" key="4">
    <source>
        <dbReference type="ARBA" id="ARBA00022980"/>
    </source>
</evidence>
<evidence type="ECO:0000256" key="1">
    <source>
        <dbReference type="ARBA" id="ARBA00007116"/>
    </source>
</evidence>
<dbReference type="STRING" id="1314751.GCA_001591425_01464"/>
<dbReference type="NCBIfam" id="TIGR00060">
    <property type="entry name" value="L18_bact"/>
    <property type="match status" value="1"/>
</dbReference>
<evidence type="ECO:0000256" key="6">
    <source>
        <dbReference type="ARBA" id="ARBA00035197"/>
    </source>
</evidence>
<organism evidence="9 10">
    <name type="scientific">Sutcliffiella cohnii</name>
    <dbReference type="NCBI Taxonomy" id="33932"/>
    <lineage>
        <taxon>Bacteria</taxon>
        <taxon>Bacillati</taxon>
        <taxon>Bacillota</taxon>
        <taxon>Bacilli</taxon>
        <taxon>Bacillales</taxon>
        <taxon>Bacillaceae</taxon>
        <taxon>Sutcliffiella</taxon>
    </lineage>
</organism>
<gene>
    <name evidence="7" type="primary">rplR</name>
    <name evidence="9" type="ORF">BC6307_23775</name>
</gene>
<dbReference type="InterPro" id="IPR005484">
    <property type="entry name" value="Ribosomal_uL18_bac/plant/anim"/>
</dbReference>
<dbReference type="FunFam" id="3.30.420.100:FF:000001">
    <property type="entry name" value="50S ribosomal protein L18"/>
    <property type="match status" value="1"/>
</dbReference>
<dbReference type="Proteomes" id="UP000215224">
    <property type="component" value="Chromosome"/>
</dbReference>
<evidence type="ECO:0000256" key="2">
    <source>
        <dbReference type="ARBA" id="ARBA00022730"/>
    </source>
</evidence>
<keyword evidence="2 7" id="KW-0699">rRNA-binding</keyword>
<dbReference type="AlphaFoldDB" id="A0A223KX91"/>
<dbReference type="CDD" id="cd00432">
    <property type="entry name" value="Ribosomal_L18_L5e"/>
    <property type="match status" value="1"/>
</dbReference>
<dbReference type="GO" id="GO:0022625">
    <property type="term" value="C:cytosolic large ribosomal subunit"/>
    <property type="evidence" value="ECO:0007669"/>
    <property type="project" value="TreeGrafter"/>
</dbReference>
<comment type="function">
    <text evidence="7">This is one of the proteins that bind and probably mediate the attachment of the 5S RNA into the large ribosomal subunit, where it forms part of the central protuberance.</text>
</comment>